<feature type="compositionally biased region" description="Polar residues" evidence="1">
    <location>
        <begin position="1"/>
        <end position="13"/>
    </location>
</feature>
<dbReference type="GO" id="GO:0006313">
    <property type="term" value="P:DNA transposition"/>
    <property type="evidence" value="ECO:0007669"/>
    <property type="project" value="InterPro"/>
</dbReference>
<protein>
    <submittedName>
        <fullName evidence="4">Transposase</fullName>
    </submittedName>
</protein>
<gene>
    <name evidence="4" type="ORF">SCARUB_05116</name>
</gene>
<dbReference type="PANTHER" id="PTHR33055:SF13">
    <property type="entry name" value="TRANSPOSASE"/>
    <property type="match status" value="1"/>
</dbReference>
<evidence type="ECO:0000259" key="2">
    <source>
        <dbReference type="Pfam" id="PF01548"/>
    </source>
</evidence>
<dbReference type="Pfam" id="PF02371">
    <property type="entry name" value="Transposase_20"/>
    <property type="match status" value="1"/>
</dbReference>
<dbReference type="PANTHER" id="PTHR33055">
    <property type="entry name" value="TRANSPOSASE FOR INSERTION SEQUENCE ELEMENT IS1111A"/>
    <property type="match status" value="1"/>
</dbReference>
<feature type="domain" description="Transposase IS110-like N-terminal" evidence="2">
    <location>
        <begin position="41"/>
        <end position="202"/>
    </location>
</feature>
<accession>A0A1E3X283</accession>
<comment type="caution">
    <text evidence="4">The sequence shown here is derived from an EMBL/GenBank/DDBJ whole genome shotgun (WGS) entry which is preliminary data.</text>
</comment>
<name>A0A1E3X283_9BACT</name>
<dbReference type="InterPro" id="IPR003346">
    <property type="entry name" value="Transposase_20"/>
</dbReference>
<sequence>MAKNSVTQISATKRSSHTRRRWQREFLQRMHQKPLPSWRCIGVDIGKYEHVALGLDGHGTLLGDPIRFGVQRRHYQEVFGIIDDWCANVDTLPVIGMEPTGHYYEQFAYEVANRYGQEQVFLIQSYDVSQRRKTWNKGTFKNDAVDASIIAEILQEGHGRPYRPPKGIYQTLYHLERYRWAREQAATRLKNQIIGHVDRLYPGLVIRNRELASRYKPMFRGYWKQKTLRRLIKLFPDPYQLQKHTFMSLYEAFREADLWMTRPYAKKILGAARSLCLPDPGVVEVRKEMLLHDLESLSFAESQVTMAEAEMASYLDQTWGKWLRPTGVREPLLASLVATIGDMNNYHSSRQIFGRSGLHSGCSDSGVKQRRGQGKRIVTPGDRHLRRQLLRFSYSMTPRYPVLLQYRAKLYARGLSNIQAHVAISRRLTGVVYSVATKPEPFDPGRFQ</sequence>
<reference evidence="4 5" key="1">
    <citation type="submission" date="2016-07" db="EMBL/GenBank/DDBJ databases">
        <title>Draft genome of Scalindua rubra, obtained from a brine-seawater interface in the Red Sea, sheds light on salt adaptation in anammox bacteria.</title>
        <authorList>
            <person name="Speth D.R."/>
            <person name="Lagkouvardos I."/>
            <person name="Wang Y."/>
            <person name="Qian P.-Y."/>
            <person name="Dutilh B.E."/>
            <person name="Jetten M.S."/>
        </authorList>
    </citation>
    <scope>NUCLEOTIDE SEQUENCE [LARGE SCALE GENOMIC DNA]</scope>
    <source>
        <strain evidence="4">BSI-1</strain>
    </source>
</reference>
<evidence type="ECO:0000256" key="1">
    <source>
        <dbReference type="SAM" id="MobiDB-lite"/>
    </source>
</evidence>
<dbReference type="Pfam" id="PF01548">
    <property type="entry name" value="DEDD_Tnp_IS110"/>
    <property type="match status" value="1"/>
</dbReference>
<proteinExistence type="predicted"/>
<dbReference type="GO" id="GO:0004803">
    <property type="term" value="F:transposase activity"/>
    <property type="evidence" value="ECO:0007669"/>
    <property type="project" value="InterPro"/>
</dbReference>
<organism evidence="4 5">
    <name type="scientific">Candidatus Scalindua rubra</name>
    <dbReference type="NCBI Taxonomy" id="1872076"/>
    <lineage>
        <taxon>Bacteria</taxon>
        <taxon>Pseudomonadati</taxon>
        <taxon>Planctomycetota</taxon>
        <taxon>Candidatus Brocadiia</taxon>
        <taxon>Candidatus Brocadiales</taxon>
        <taxon>Candidatus Scalinduaceae</taxon>
        <taxon>Candidatus Scalindua</taxon>
    </lineage>
</organism>
<feature type="region of interest" description="Disordered" evidence="1">
    <location>
        <begin position="1"/>
        <end position="20"/>
    </location>
</feature>
<dbReference type="AlphaFoldDB" id="A0A1E3X283"/>
<dbReference type="InterPro" id="IPR002525">
    <property type="entry name" value="Transp_IS110-like_N"/>
</dbReference>
<evidence type="ECO:0000313" key="5">
    <source>
        <dbReference type="Proteomes" id="UP000094056"/>
    </source>
</evidence>
<dbReference type="InterPro" id="IPR047650">
    <property type="entry name" value="Transpos_IS110"/>
</dbReference>
<feature type="domain" description="Transposase IS116/IS110/IS902 C-terminal" evidence="3">
    <location>
        <begin position="327"/>
        <end position="397"/>
    </location>
</feature>
<dbReference type="Proteomes" id="UP000094056">
    <property type="component" value="Unassembled WGS sequence"/>
</dbReference>
<evidence type="ECO:0000259" key="3">
    <source>
        <dbReference type="Pfam" id="PF02371"/>
    </source>
</evidence>
<dbReference type="GO" id="GO:0003677">
    <property type="term" value="F:DNA binding"/>
    <property type="evidence" value="ECO:0007669"/>
    <property type="project" value="InterPro"/>
</dbReference>
<dbReference type="EMBL" id="MAYW01000375">
    <property type="protein sequence ID" value="ODS29781.1"/>
    <property type="molecule type" value="Genomic_DNA"/>
</dbReference>
<evidence type="ECO:0000313" key="4">
    <source>
        <dbReference type="EMBL" id="ODS29781.1"/>
    </source>
</evidence>